<evidence type="ECO:0000256" key="1">
    <source>
        <dbReference type="SAM" id="MobiDB-lite"/>
    </source>
</evidence>
<dbReference type="AlphaFoldDB" id="B1VR33"/>
<dbReference type="HOGENOM" id="CLU_2756112_0_0_11"/>
<name>B1VR33_STRGG</name>
<evidence type="ECO:0000313" key="3">
    <source>
        <dbReference type="Proteomes" id="UP000001685"/>
    </source>
</evidence>
<accession>B1VR33</accession>
<reference evidence="3" key="1">
    <citation type="journal article" date="2008" name="J. Bacteriol.">
        <title>Genome sequence of the streptomycin-producing microorganism Streptomyces griseus IFO 13350.</title>
        <authorList>
            <person name="Ohnishi Y."/>
            <person name="Ishikawa J."/>
            <person name="Hara H."/>
            <person name="Suzuki H."/>
            <person name="Ikenoya M."/>
            <person name="Ikeda H."/>
            <person name="Yamashita A."/>
            <person name="Hattori M."/>
            <person name="Horinouchi S."/>
        </authorList>
    </citation>
    <scope>NUCLEOTIDE SEQUENCE [LARGE SCALE GENOMIC DNA]</scope>
    <source>
        <strain evidence="3">JCM 4626 / NBRC 13350</strain>
    </source>
</reference>
<dbReference type="KEGG" id="sgr:SGR_3855"/>
<protein>
    <submittedName>
        <fullName evidence="2">Uncharacterized protein</fullName>
    </submittedName>
</protein>
<dbReference type="Proteomes" id="UP000001685">
    <property type="component" value="Chromosome"/>
</dbReference>
<feature type="region of interest" description="Disordered" evidence="1">
    <location>
        <begin position="37"/>
        <end position="70"/>
    </location>
</feature>
<sequence>MTWTQAFHVRRLELNGRNGRCARLRHQTVVASTTGCRAPSSLADSLGGGRPQAPDQDFGRSVRGVELPLL</sequence>
<evidence type="ECO:0000313" key="2">
    <source>
        <dbReference type="EMBL" id="BAG20684.1"/>
    </source>
</evidence>
<proteinExistence type="predicted"/>
<dbReference type="EMBL" id="AP009493">
    <property type="protein sequence ID" value="BAG20684.1"/>
    <property type="molecule type" value="Genomic_DNA"/>
</dbReference>
<gene>
    <name evidence="2" type="ordered locus">SGR_3855</name>
</gene>
<organism evidence="2 3">
    <name type="scientific">Streptomyces griseus subsp. griseus (strain JCM 4626 / CBS 651.72 / NBRC 13350 / KCC S-0626 / ISP 5235)</name>
    <dbReference type="NCBI Taxonomy" id="455632"/>
    <lineage>
        <taxon>Bacteria</taxon>
        <taxon>Bacillati</taxon>
        <taxon>Actinomycetota</taxon>
        <taxon>Actinomycetes</taxon>
        <taxon>Kitasatosporales</taxon>
        <taxon>Streptomycetaceae</taxon>
        <taxon>Streptomyces</taxon>
    </lineage>
</organism>